<keyword evidence="1" id="KW-0812">Transmembrane</keyword>
<evidence type="ECO:0000256" key="1">
    <source>
        <dbReference type="SAM" id="Phobius"/>
    </source>
</evidence>
<protein>
    <submittedName>
        <fullName evidence="2">Uncharacterized protein</fullName>
    </submittedName>
</protein>
<evidence type="ECO:0000313" key="3">
    <source>
        <dbReference type="Proteomes" id="UP000262371"/>
    </source>
</evidence>
<gene>
    <name evidence="2" type="ORF">DY926_01335</name>
</gene>
<name>A0A371Z4B6_9PROT</name>
<evidence type="ECO:0000313" key="2">
    <source>
        <dbReference type="EMBL" id="RFD21332.1"/>
    </source>
</evidence>
<dbReference type="Proteomes" id="UP000262371">
    <property type="component" value="Unassembled WGS sequence"/>
</dbReference>
<organism evidence="2 3">
    <name type="scientific">Komagataeibacter melaceti</name>
    <dbReference type="NCBI Taxonomy" id="2766577"/>
    <lineage>
        <taxon>Bacteria</taxon>
        <taxon>Pseudomonadati</taxon>
        <taxon>Pseudomonadota</taxon>
        <taxon>Alphaproteobacteria</taxon>
        <taxon>Acetobacterales</taxon>
        <taxon>Acetobacteraceae</taxon>
        <taxon>Komagataeibacter</taxon>
    </lineage>
</organism>
<comment type="caution">
    <text evidence="2">The sequence shown here is derived from an EMBL/GenBank/DDBJ whole genome shotgun (WGS) entry which is preliminary data.</text>
</comment>
<dbReference type="EMBL" id="QUWV01000012">
    <property type="protein sequence ID" value="RFD21332.1"/>
    <property type="molecule type" value="Genomic_DNA"/>
</dbReference>
<proteinExistence type="predicted"/>
<dbReference type="RefSeq" id="WP_116701738.1">
    <property type="nucleotide sequence ID" value="NZ_QUWV01000012.1"/>
</dbReference>
<sequence length="60" mass="6476">MKPTRYHQILRDVAEAVGLVLGTLSLALVMWVLCAGPHFLAGILENGPVMASHHYVVAAH</sequence>
<feature type="transmembrane region" description="Helical" evidence="1">
    <location>
        <begin position="12"/>
        <end position="33"/>
    </location>
</feature>
<reference evidence="2 3" key="1">
    <citation type="submission" date="2018-08" db="EMBL/GenBank/DDBJ databases">
        <title>Komagataeibacter sp. AV 382.</title>
        <authorList>
            <person name="Skraban J."/>
            <person name="Trcek J."/>
        </authorList>
    </citation>
    <scope>NUCLEOTIDE SEQUENCE [LARGE SCALE GENOMIC DNA]</scope>
    <source>
        <strain evidence="2 3">AV 382</strain>
    </source>
</reference>
<keyword evidence="3" id="KW-1185">Reference proteome</keyword>
<dbReference type="AlphaFoldDB" id="A0A371Z4B6"/>
<dbReference type="OrthoDB" id="9971064at2"/>
<accession>A0A371Z4B6</accession>
<keyword evidence="1" id="KW-0472">Membrane</keyword>
<keyword evidence="1" id="KW-1133">Transmembrane helix</keyword>